<dbReference type="GO" id="GO:0006020">
    <property type="term" value="P:inositol metabolic process"/>
    <property type="evidence" value="ECO:0007669"/>
    <property type="project" value="TreeGrafter"/>
</dbReference>
<dbReference type="Gene3D" id="3.30.540.10">
    <property type="entry name" value="Fructose-1,6-Bisphosphatase, subunit A, domain 1"/>
    <property type="match status" value="1"/>
</dbReference>
<feature type="binding site" evidence="4">
    <location>
        <position position="94"/>
    </location>
    <ligand>
        <name>Mg(2+)</name>
        <dbReference type="ChEBI" id="CHEBI:18420"/>
        <label>1</label>
        <note>catalytic</note>
    </ligand>
</feature>
<dbReference type="GO" id="GO:0008934">
    <property type="term" value="F:inositol monophosphate 1-phosphatase activity"/>
    <property type="evidence" value="ECO:0007669"/>
    <property type="project" value="TreeGrafter"/>
</dbReference>
<dbReference type="GO" id="GO:0007165">
    <property type="term" value="P:signal transduction"/>
    <property type="evidence" value="ECO:0007669"/>
    <property type="project" value="TreeGrafter"/>
</dbReference>
<feature type="binding site" evidence="4">
    <location>
        <position position="95"/>
    </location>
    <ligand>
        <name>Mg(2+)</name>
        <dbReference type="ChEBI" id="CHEBI:18420"/>
        <label>1</label>
        <note>catalytic</note>
    </ligand>
</feature>
<dbReference type="CDD" id="cd01637">
    <property type="entry name" value="IMPase_like"/>
    <property type="match status" value="1"/>
</dbReference>
<evidence type="ECO:0000256" key="3">
    <source>
        <dbReference type="ARBA" id="ARBA00022842"/>
    </source>
</evidence>
<evidence type="ECO:0000313" key="6">
    <source>
        <dbReference type="Proteomes" id="UP000323274"/>
    </source>
</evidence>
<dbReference type="Proteomes" id="UP000323274">
    <property type="component" value="Unassembled WGS sequence"/>
</dbReference>
<keyword evidence="3 4" id="KW-0460">Magnesium</keyword>
<dbReference type="EMBL" id="BJJW01000002">
    <property type="protein sequence ID" value="GDZ83165.1"/>
    <property type="molecule type" value="Genomic_DNA"/>
</dbReference>
<proteinExistence type="predicted"/>
<accession>A0A5A5TZU4</accession>
<reference evidence="5 6" key="1">
    <citation type="submission" date="2019-04" db="EMBL/GenBank/DDBJ databases">
        <title>A pseudo-fructophilic Leuconostoc citreum strain F192-5 isolated from peel of satsuma mandarin: the first report for isolation and characterization of strain-dependent fructophilic-like characteristics.</title>
        <authorList>
            <person name="Maeno S."/>
            <person name="Tanizawa Y."/>
            <person name="Kajikawa A."/>
            <person name="Kanesaki Y."/>
            <person name="Kubota E."/>
            <person name="Arita M."/>
            <person name="Leon D."/>
            <person name="Endo A."/>
        </authorList>
    </citation>
    <scope>NUCLEOTIDE SEQUENCE [LARGE SCALE GENOMIC DNA]</scope>
    <source>
        <strain evidence="5 6">F192-5</strain>
    </source>
</reference>
<organism evidence="5 6">
    <name type="scientific">Leuconostoc citreum</name>
    <dbReference type="NCBI Taxonomy" id="33964"/>
    <lineage>
        <taxon>Bacteria</taxon>
        <taxon>Bacillati</taxon>
        <taxon>Bacillota</taxon>
        <taxon>Bacilli</taxon>
        <taxon>Lactobacillales</taxon>
        <taxon>Lactobacillaceae</taxon>
        <taxon>Leuconostoc</taxon>
    </lineage>
</organism>
<name>A0A5A5TZU4_LEUCI</name>
<evidence type="ECO:0000256" key="2">
    <source>
        <dbReference type="ARBA" id="ARBA00022801"/>
    </source>
</evidence>
<dbReference type="Pfam" id="PF00459">
    <property type="entry name" value="Inositol_P"/>
    <property type="match status" value="1"/>
</dbReference>
<dbReference type="PANTHER" id="PTHR20854:SF4">
    <property type="entry name" value="INOSITOL-1-MONOPHOSPHATASE-RELATED"/>
    <property type="match status" value="1"/>
</dbReference>
<gene>
    <name evidence="5" type="primary">suhB</name>
    <name evidence="5" type="ORF">LCIT_04070</name>
</gene>
<dbReference type="SUPFAM" id="SSF56655">
    <property type="entry name" value="Carbohydrate phosphatase"/>
    <property type="match status" value="1"/>
</dbReference>
<dbReference type="InterPro" id="IPR000760">
    <property type="entry name" value="Inositol_monophosphatase-like"/>
</dbReference>
<dbReference type="PANTHER" id="PTHR20854">
    <property type="entry name" value="INOSITOL MONOPHOSPHATASE"/>
    <property type="match status" value="1"/>
</dbReference>
<dbReference type="GeneID" id="61101894"/>
<feature type="binding site" evidence="4">
    <location>
        <position position="74"/>
    </location>
    <ligand>
        <name>Mg(2+)</name>
        <dbReference type="ChEBI" id="CHEBI:18420"/>
        <label>1</label>
        <note>catalytic</note>
    </ligand>
</feature>
<comment type="cofactor">
    <cofactor evidence="4">
        <name>Mg(2+)</name>
        <dbReference type="ChEBI" id="CHEBI:18420"/>
    </cofactor>
</comment>
<dbReference type="Gene3D" id="3.40.190.80">
    <property type="match status" value="1"/>
</dbReference>
<sequence length="262" mass="29300">MTLLSQFEIQEIDQTVLLWLNDIRQKTIAAMQQRLDVHEKRDNRDLVTNVDQDNEKFINDKIRHFDAEAHIVSEEGFGDHNQDMNGRVWFVDPIDGTMNFVKQKTDFAVMIALYEDNQPVLGWILDVVNNVVYHGGPQIGVFANQLRLKPPIDDNLSEGIVLLSGARLLYGMFGYDKIAKAALGYRVIGAAGPSFIRVIMGQAIGYSSKMMPWDFAAGQVLAKTLGLSVSDIDGKALDMLSSNIVLVATNRAHRDILTLHQS</sequence>
<dbReference type="RefSeq" id="WP_004904717.1">
    <property type="nucleotide sequence ID" value="NZ_BJJW01000002.1"/>
</dbReference>
<evidence type="ECO:0000256" key="1">
    <source>
        <dbReference type="ARBA" id="ARBA00022723"/>
    </source>
</evidence>
<evidence type="ECO:0000313" key="5">
    <source>
        <dbReference type="EMBL" id="GDZ83165.1"/>
    </source>
</evidence>
<protein>
    <submittedName>
        <fullName evidence="5">Fructose 1,6-bisphosphatase</fullName>
    </submittedName>
</protein>
<evidence type="ECO:0000256" key="4">
    <source>
        <dbReference type="PIRSR" id="PIRSR600760-2"/>
    </source>
</evidence>
<dbReference type="InterPro" id="IPR020583">
    <property type="entry name" value="Inositol_monoP_metal-BS"/>
</dbReference>
<feature type="binding site" evidence="4">
    <location>
        <position position="92"/>
    </location>
    <ligand>
        <name>Mg(2+)</name>
        <dbReference type="ChEBI" id="CHEBI:18420"/>
        <label>1</label>
        <note>catalytic</note>
    </ligand>
</feature>
<keyword evidence="2" id="KW-0378">Hydrolase</keyword>
<dbReference type="GO" id="GO:0046872">
    <property type="term" value="F:metal ion binding"/>
    <property type="evidence" value="ECO:0007669"/>
    <property type="project" value="UniProtKB-KW"/>
</dbReference>
<dbReference type="PROSITE" id="PS00629">
    <property type="entry name" value="IMP_1"/>
    <property type="match status" value="1"/>
</dbReference>
<dbReference type="AlphaFoldDB" id="A0A5A5TZU4"/>
<dbReference type="OMA" id="ERGLHPW"/>
<dbReference type="PRINTS" id="PR00377">
    <property type="entry name" value="IMPHPHTASES"/>
</dbReference>
<comment type="caution">
    <text evidence="5">The sequence shown here is derived from an EMBL/GenBank/DDBJ whole genome shotgun (WGS) entry which is preliminary data.</text>
</comment>
<feature type="binding site" evidence="4">
    <location>
        <position position="214"/>
    </location>
    <ligand>
        <name>Mg(2+)</name>
        <dbReference type="ChEBI" id="CHEBI:18420"/>
        <label>1</label>
        <note>catalytic</note>
    </ligand>
</feature>
<keyword evidence="1 4" id="KW-0479">Metal-binding</keyword>